<evidence type="ECO:0000256" key="1">
    <source>
        <dbReference type="SAM" id="MobiDB-lite"/>
    </source>
</evidence>
<organism evidence="2 3">
    <name type="scientific">Gigaspora margarita</name>
    <dbReference type="NCBI Taxonomy" id="4874"/>
    <lineage>
        <taxon>Eukaryota</taxon>
        <taxon>Fungi</taxon>
        <taxon>Fungi incertae sedis</taxon>
        <taxon>Mucoromycota</taxon>
        <taxon>Glomeromycotina</taxon>
        <taxon>Glomeromycetes</taxon>
        <taxon>Diversisporales</taxon>
        <taxon>Gigasporaceae</taxon>
        <taxon>Gigaspora</taxon>
    </lineage>
</organism>
<sequence>IPNSDTDCSLSNKKVLEQSEQMETDSQQEDKNEQEPRQLSYSEALMGNTSRRRTQEQHEEYSWNDIVKAKLAELKDSTDIDKFNEIQ</sequence>
<feature type="non-terminal residue" evidence="2">
    <location>
        <position position="1"/>
    </location>
</feature>
<dbReference type="Proteomes" id="UP000789901">
    <property type="component" value="Unassembled WGS sequence"/>
</dbReference>
<protein>
    <submittedName>
        <fullName evidence="2">11228_t:CDS:1</fullName>
    </submittedName>
</protein>
<feature type="compositionally biased region" description="Polar residues" evidence="1">
    <location>
        <begin position="1"/>
        <end position="19"/>
    </location>
</feature>
<reference evidence="2 3" key="1">
    <citation type="submission" date="2021-06" db="EMBL/GenBank/DDBJ databases">
        <authorList>
            <person name="Kallberg Y."/>
            <person name="Tangrot J."/>
            <person name="Rosling A."/>
        </authorList>
    </citation>
    <scope>NUCLEOTIDE SEQUENCE [LARGE SCALE GENOMIC DNA]</scope>
    <source>
        <strain evidence="2 3">120-4 pot B 10/14</strain>
    </source>
</reference>
<evidence type="ECO:0000313" key="2">
    <source>
        <dbReference type="EMBL" id="CAG8786061.1"/>
    </source>
</evidence>
<gene>
    <name evidence="2" type="ORF">GMARGA_LOCUS20459</name>
</gene>
<proteinExistence type="predicted"/>
<name>A0ABN7VM93_GIGMA</name>
<accession>A0ABN7VM93</accession>
<dbReference type="EMBL" id="CAJVQB010017955">
    <property type="protein sequence ID" value="CAG8786061.1"/>
    <property type="molecule type" value="Genomic_DNA"/>
</dbReference>
<feature type="region of interest" description="Disordered" evidence="1">
    <location>
        <begin position="1"/>
        <end position="60"/>
    </location>
</feature>
<comment type="caution">
    <text evidence="2">The sequence shown here is derived from an EMBL/GenBank/DDBJ whole genome shotgun (WGS) entry which is preliminary data.</text>
</comment>
<evidence type="ECO:0000313" key="3">
    <source>
        <dbReference type="Proteomes" id="UP000789901"/>
    </source>
</evidence>
<keyword evidence="3" id="KW-1185">Reference proteome</keyword>